<proteinExistence type="predicted"/>
<name>A0AAV3ZPR7_9GAST</name>
<keyword evidence="3" id="KW-1185">Reference proteome</keyword>
<gene>
    <name evidence="2" type="ORF">PoB_002422000</name>
</gene>
<dbReference type="EMBL" id="BLXT01002806">
    <property type="protein sequence ID" value="GFN97714.1"/>
    <property type="molecule type" value="Genomic_DNA"/>
</dbReference>
<accession>A0AAV3ZPR7</accession>
<dbReference type="AlphaFoldDB" id="A0AAV3ZPR7"/>
<evidence type="ECO:0000313" key="3">
    <source>
        <dbReference type="Proteomes" id="UP000735302"/>
    </source>
</evidence>
<organism evidence="2 3">
    <name type="scientific">Plakobranchus ocellatus</name>
    <dbReference type="NCBI Taxonomy" id="259542"/>
    <lineage>
        <taxon>Eukaryota</taxon>
        <taxon>Metazoa</taxon>
        <taxon>Spiralia</taxon>
        <taxon>Lophotrochozoa</taxon>
        <taxon>Mollusca</taxon>
        <taxon>Gastropoda</taxon>
        <taxon>Heterobranchia</taxon>
        <taxon>Euthyneura</taxon>
        <taxon>Panpulmonata</taxon>
        <taxon>Sacoglossa</taxon>
        <taxon>Placobranchoidea</taxon>
        <taxon>Plakobranchidae</taxon>
        <taxon>Plakobranchus</taxon>
    </lineage>
</organism>
<feature type="region of interest" description="Disordered" evidence="1">
    <location>
        <begin position="1"/>
        <end position="20"/>
    </location>
</feature>
<sequence>MMMMMASGGSDAVPDDDDAVVDGGDNITSYIKECIQESCKLTNAAGKNGVATSNHNFYAQIRHRQYPPTRDINSECSNPPSTVSSTRDSKSQYSIPPYPISSIRDIKS</sequence>
<dbReference type="Proteomes" id="UP000735302">
    <property type="component" value="Unassembled WGS sequence"/>
</dbReference>
<protein>
    <submittedName>
        <fullName evidence="2">Uncharacterized protein</fullName>
    </submittedName>
</protein>
<evidence type="ECO:0000313" key="2">
    <source>
        <dbReference type="EMBL" id="GFN97714.1"/>
    </source>
</evidence>
<evidence type="ECO:0000256" key="1">
    <source>
        <dbReference type="SAM" id="MobiDB-lite"/>
    </source>
</evidence>
<reference evidence="2 3" key="1">
    <citation type="journal article" date="2021" name="Elife">
        <title>Chloroplast acquisition without the gene transfer in kleptoplastic sea slugs, Plakobranchus ocellatus.</title>
        <authorList>
            <person name="Maeda T."/>
            <person name="Takahashi S."/>
            <person name="Yoshida T."/>
            <person name="Shimamura S."/>
            <person name="Takaki Y."/>
            <person name="Nagai Y."/>
            <person name="Toyoda A."/>
            <person name="Suzuki Y."/>
            <person name="Arimoto A."/>
            <person name="Ishii H."/>
            <person name="Satoh N."/>
            <person name="Nishiyama T."/>
            <person name="Hasebe M."/>
            <person name="Maruyama T."/>
            <person name="Minagawa J."/>
            <person name="Obokata J."/>
            <person name="Shigenobu S."/>
        </authorList>
    </citation>
    <scope>NUCLEOTIDE SEQUENCE [LARGE SCALE GENOMIC DNA]</scope>
</reference>
<comment type="caution">
    <text evidence="2">The sequence shown here is derived from an EMBL/GenBank/DDBJ whole genome shotgun (WGS) entry which is preliminary data.</text>
</comment>
<feature type="region of interest" description="Disordered" evidence="1">
    <location>
        <begin position="66"/>
        <end position="108"/>
    </location>
</feature>
<feature type="compositionally biased region" description="Low complexity" evidence="1">
    <location>
        <begin position="1"/>
        <end position="12"/>
    </location>
</feature>
<feature type="compositionally biased region" description="Polar residues" evidence="1">
    <location>
        <begin position="74"/>
        <end position="86"/>
    </location>
</feature>